<keyword evidence="1" id="KW-1133">Transmembrane helix</keyword>
<proteinExistence type="predicted"/>
<evidence type="ECO:0000313" key="2">
    <source>
        <dbReference type="EMBL" id="GMR45769.1"/>
    </source>
</evidence>
<keyword evidence="1" id="KW-0812">Transmembrane</keyword>
<dbReference type="Proteomes" id="UP001328107">
    <property type="component" value="Unassembled WGS sequence"/>
</dbReference>
<keyword evidence="3" id="KW-1185">Reference proteome</keyword>
<gene>
    <name evidence="2" type="ORF">PMAYCL1PPCAC_15964</name>
</gene>
<keyword evidence="1" id="KW-0472">Membrane</keyword>
<evidence type="ECO:0000256" key="1">
    <source>
        <dbReference type="SAM" id="Phobius"/>
    </source>
</evidence>
<comment type="caution">
    <text evidence="2">The sequence shown here is derived from an EMBL/GenBank/DDBJ whole genome shotgun (WGS) entry which is preliminary data.</text>
</comment>
<name>A0AAN5CJZ0_9BILA</name>
<dbReference type="EMBL" id="BTRK01000004">
    <property type="protein sequence ID" value="GMR45769.1"/>
    <property type="molecule type" value="Genomic_DNA"/>
</dbReference>
<organism evidence="2 3">
    <name type="scientific">Pristionchus mayeri</name>
    <dbReference type="NCBI Taxonomy" id="1317129"/>
    <lineage>
        <taxon>Eukaryota</taxon>
        <taxon>Metazoa</taxon>
        <taxon>Ecdysozoa</taxon>
        <taxon>Nematoda</taxon>
        <taxon>Chromadorea</taxon>
        <taxon>Rhabditida</taxon>
        <taxon>Rhabditina</taxon>
        <taxon>Diplogasteromorpha</taxon>
        <taxon>Diplogasteroidea</taxon>
        <taxon>Neodiplogasteridae</taxon>
        <taxon>Pristionchus</taxon>
    </lineage>
</organism>
<accession>A0AAN5CJZ0</accession>
<protein>
    <submittedName>
        <fullName evidence="2">Uncharacterized protein</fullName>
    </submittedName>
</protein>
<evidence type="ECO:0000313" key="3">
    <source>
        <dbReference type="Proteomes" id="UP001328107"/>
    </source>
</evidence>
<reference evidence="3" key="1">
    <citation type="submission" date="2022-10" db="EMBL/GenBank/DDBJ databases">
        <title>Genome assembly of Pristionchus species.</title>
        <authorList>
            <person name="Yoshida K."/>
            <person name="Sommer R.J."/>
        </authorList>
    </citation>
    <scope>NUCLEOTIDE SEQUENCE [LARGE SCALE GENOMIC DNA]</scope>
    <source>
        <strain evidence="3">RS5460</strain>
    </source>
</reference>
<feature type="non-terminal residue" evidence="2">
    <location>
        <position position="71"/>
    </location>
</feature>
<sequence length="71" mass="7985">NEMTTVMLLLFMCCSVVFISGAVSLKSWLKGGNIRTFFTILHSVNQSGGIAKHRGKLHKLTRRCVRTTKFI</sequence>
<feature type="non-terminal residue" evidence="2">
    <location>
        <position position="1"/>
    </location>
</feature>
<feature type="transmembrane region" description="Helical" evidence="1">
    <location>
        <begin position="6"/>
        <end position="25"/>
    </location>
</feature>
<dbReference type="AlphaFoldDB" id="A0AAN5CJZ0"/>